<dbReference type="Proteomes" id="UP000233837">
    <property type="component" value="Unassembled WGS sequence"/>
</dbReference>
<organism evidence="2 3">
    <name type="scientific">Dendrobium catenatum</name>
    <dbReference type="NCBI Taxonomy" id="906689"/>
    <lineage>
        <taxon>Eukaryota</taxon>
        <taxon>Viridiplantae</taxon>
        <taxon>Streptophyta</taxon>
        <taxon>Embryophyta</taxon>
        <taxon>Tracheophyta</taxon>
        <taxon>Spermatophyta</taxon>
        <taxon>Magnoliopsida</taxon>
        <taxon>Liliopsida</taxon>
        <taxon>Asparagales</taxon>
        <taxon>Orchidaceae</taxon>
        <taxon>Epidendroideae</taxon>
        <taxon>Malaxideae</taxon>
        <taxon>Dendrobiinae</taxon>
        <taxon>Dendrobium</taxon>
    </lineage>
</organism>
<reference evidence="2 3" key="2">
    <citation type="journal article" date="2017" name="Nature">
        <title>The Apostasia genome and the evolution of orchids.</title>
        <authorList>
            <person name="Zhang G.Q."/>
            <person name="Liu K.W."/>
            <person name="Li Z."/>
            <person name="Lohaus R."/>
            <person name="Hsiao Y.Y."/>
            <person name="Niu S.C."/>
            <person name="Wang J.Y."/>
            <person name="Lin Y.C."/>
            <person name="Xu Q."/>
            <person name="Chen L.J."/>
            <person name="Yoshida K."/>
            <person name="Fujiwara S."/>
            <person name="Wang Z.W."/>
            <person name="Zhang Y.Q."/>
            <person name="Mitsuda N."/>
            <person name="Wang M."/>
            <person name="Liu G.H."/>
            <person name="Pecoraro L."/>
            <person name="Huang H.X."/>
            <person name="Xiao X.J."/>
            <person name="Lin M."/>
            <person name="Wu X.Y."/>
            <person name="Wu W.L."/>
            <person name="Chen Y.Y."/>
            <person name="Chang S.B."/>
            <person name="Sakamoto S."/>
            <person name="Ohme-Takagi M."/>
            <person name="Yagi M."/>
            <person name="Zeng S.J."/>
            <person name="Shen C.Y."/>
            <person name="Yeh C.M."/>
            <person name="Luo Y.B."/>
            <person name="Tsai W.C."/>
            <person name="Van de Peer Y."/>
            <person name="Liu Z.J."/>
        </authorList>
    </citation>
    <scope>NUCLEOTIDE SEQUENCE [LARGE SCALE GENOMIC DNA]</scope>
    <source>
        <tissue evidence="2">The whole plant</tissue>
    </source>
</reference>
<keyword evidence="3" id="KW-1185">Reference proteome</keyword>
<gene>
    <name evidence="2" type="ORF">MA16_Dca025807</name>
</gene>
<dbReference type="PANTHER" id="PTHR33401">
    <property type="entry name" value="LIGHT-HARVESTING COMPLEX-LIKE PROTEIN OHP2, CHLOROPLASTIC"/>
    <property type="match status" value="1"/>
</dbReference>
<sequence length="96" mass="10863">MDVGKDDARICNGDKTASVVISKDGEDKGEEEYRETSSLLSPSLKKGGIQGRRQRSRSKKVQWNDRNGNKLVEILEFQPSESDEDDYEEYCICTIS</sequence>
<dbReference type="EMBL" id="KZ502899">
    <property type="protein sequence ID" value="PKU70991.1"/>
    <property type="molecule type" value="Genomic_DNA"/>
</dbReference>
<accession>A0A2I0W5R1</accession>
<dbReference type="OrthoDB" id="773814at2759"/>
<dbReference type="PANTHER" id="PTHR33401:SF2">
    <property type="entry name" value="OS03G0138400 PROTEIN"/>
    <property type="match status" value="1"/>
</dbReference>
<protein>
    <submittedName>
        <fullName evidence="2">Uncharacterized protein</fullName>
    </submittedName>
</protein>
<feature type="compositionally biased region" description="Low complexity" evidence="1">
    <location>
        <begin position="37"/>
        <end position="47"/>
    </location>
</feature>
<dbReference type="AlphaFoldDB" id="A0A2I0W5R1"/>
<evidence type="ECO:0000313" key="2">
    <source>
        <dbReference type="EMBL" id="PKU70991.1"/>
    </source>
</evidence>
<reference evidence="2 3" key="1">
    <citation type="journal article" date="2016" name="Sci. Rep.">
        <title>The Dendrobium catenatum Lindl. genome sequence provides insights into polysaccharide synthase, floral development and adaptive evolution.</title>
        <authorList>
            <person name="Zhang G.Q."/>
            <person name="Xu Q."/>
            <person name="Bian C."/>
            <person name="Tsai W.C."/>
            <person name="Yeh C.M."/>
            <person name="Liu K.W."/>
            <person name="Yoshida K."/>
            <person name="Zhang L.S."/>
            <person name="Chang S.B."/>
            <person name="Chen F."/>
            <person name="Shi Y."/>
            <person name="Su Y.Y."/>
            <person name="Zhang Y.Q."/>
            <person name="Chen L.J."/>
            <person name="Yin Y."/>
            <person name="Lin M."/>
            <person name="Huang H."/>
            <person name="Deng H."/>
            <person name="Wang Z.W."/>
            <person name="Zhu S.L."/>
            <person name="Zhao X."/>
            <person name="Deng C."/>
            <person name="Niu S.C."/>
            <person name="Huang J."/>
            <person name="Wang M."/>
            <person name="Liu G.H."/>
            <person name="Yang H.J."/>
            <person name="Xiao X.J."/>
            <person name="Hsiao Y.Y."/>
            <person name="Wu W.L."/>
            <person name="Chen Y.Y."/>
            <person name="Mitsuda N."/>
            <person name="Ohme-Takagi M."/>
            <person name="Luo Y.B."/>
            <person name="Van de Peer Y."/>
            <person name="Liu Z.J."/>
        </authorList>
    </citation>
    <scope>NUCLEOTIDE SEQUENCE [LARGE SCALE GENOMIC DNA]</scope>
    <source>
        <tissue evidence="2">The whole plant</tissue>
    </source>
</reference>
<evidence type="ECO:0000256" key="1">
    <source>
        <dbReference type="SAM" id="MobiDB-lite"/>
    </source>
</evidence>
<evidence type="ECO:0000313" key="3">
    <source>
        <dbReference type="Proteomes" id="UP000233837"/>
    </source>
</evidence>
<proteinExistence type="predicted"/>
<name>A0A2I0W5R1_9ASPA</name>
<feature type="region of interest" description="Disordered" evidence="1">
    <location>
        <begin position="21"/>
        <end position="63"/>
    </location>
</feature>